<keyword evidence="8" id="KW-0966">Cell projection</keyword>
<dbReference type="NCBIfam" id="TIGR01398">
    <property type="entry name" value="FlhA"/>
    <property type="match status" value="1"/>
</dbReference>
<dbReference type="InterPro" id="IPR042196">
    <property type="entry name" value="FHIPEP_4"/>
</dbReference>
<comment type="similarity">
    <text evidence="2 7">Belongs to the FHIPEP (flagella/HR/invasion proteins export pore) family.</text>
</comment>
<dbReference type="PIRSF" id="PIRSF005419">
    <property type="entry name" value="FlhA"/>
    <property type="match status" value="1"/>
</dbReference>
<keyword evidence="8" id="KW-0969">Cilium</keyword>
<dbReference type="InterPro" id="IPR042193">
    <property type="entry name" value="FHIPEP_3"/>
</dbReference>
<dbReference type="PANTHER" id="PTHR30161:SF1">
    <property type="entry name" value="FLAGELLAR BIOSYNTHESIS PROTEIN FLHA-RELATED"/>
    <property type="match status" value="1"/>
</dbReference>
<comment type="function">
    <text evidence="7">Required for formation of the rod structure of the flagellar apparatus. Together with FliI and FliH, may constitute the export apparatus of flagellin.</text>
</comment>
<keyword evidence="7" id="KW-0813">Transport</keyword>
<evidence type="ECO:0000256" key="1">
    <source>
        <dbReference type="ARBA" id="ARBA00004651"/>
    </source>
</evidence>
<feature type="transmembrane region" description="Helical" evidence="7">
    <location>
        <begin position="46"/>
        <end position="66"/>
    </location>
</feature>
<keyword evidence="9" id="KW-1185">Reference proteome</keyword>
<dbReference type="PANTHER" id="PTHR30161">
    <property type="entry name" value="FLAGELLAR EXPORT PROTEIN, MEMBRANE FLHA SUBUNIT-RELATED"/>
    <property type="match status" value="1"/>
</dbReference>
<keyword evidence="5 7" id="KW-1133">Transmembrane helix</keyword>
<name>A0ABY4S7I9_AQUTE</name>
<sequence>MNPSLARLQNIFGDNAALVRGLVGPLFVVIVLSMMVLPLPGFVLDVAFTFNIAMALMVMMVAANMVRPLDFSAFPAVLLVTTLLRLSLNVASTRVVLMEGHTGPGAAGKVIESFGHFLIGGNFAVGLIVFAILVVINFIVVTKGAERIAEVGARFALDAMPGKQMAIDADLNAGLINEDEAKKRRAEVGEEADFFGSMDGASKFVRGDAVAGLLILFINLIGGFIIGVVQHGLTASEAANTYVLLAVGDALVAQIPALLISVAAAMVVSRVGKESDIGTQVRKQVFGSPTSLGLTAGVVGLIGVIPGMPNLVFLLIAGATGALAWKARQAELKAKAAPVPAPGAPGAAAGPGAEAPPANVEASWDDLVPVDTLSLEVGYRLIALVDKERKGDLLGRIKGVRKKFAQDVGFLPPPVHIRDNLELKPSMYRVALRGAVIGEAEAFPGMLLAINPGGATQQLIGTKTTDPAFGLPAVWIEERQREVAQMAGFTVVDCSTVVATHLSHLMQVQAAKLLGRVEVQNLVEHVTKLAPKLIEDVIPKMVGIATVQKVLQLLLEEGVHIRDMRSIVECLAEHAAVVTDPTELARRIRVHLAPAIVQQIYGAARELDVIALDPELERLITQALTSPHGAALDPGVAESITRGAADTSRQQEELGVPACLLVPDLIRAPMARLLRRAAPRLKVLAHSEIPDTHTIRIGSIIGGTA</sequence>
<dbReference type="RefSeq" id="WP_250196204.1">
    <property type="nucleotide sequence ID" value="NZ_CP097635.1"/>
</dbReference>
<evidence type="ECO:0000313" key="8">
    <source>
        <dbReference type="EMBL" id="URI07982.1"/>
    </source>
</evidence>
<dbReference type="InterPro" id="IPR025505">
    <property type="entry name" value="FHIPEP_CS"/>
</dbReference>
<keyword evidence="6 7" id="KW-0472">Membrane</keyword>
<organism evidence="8 9">
    <name type="scientific">Aquincola tertiaricarbonis</name>
    <dbReference type="NCBI Taxonomy" id="391953"/>
    <lineage>
        <taxon>Bacteria</taxon>
        <taxon>Pseudomonadati</taxon>
        <taxon>Pseudomonadota</taxon>
        <taxon>Betaproteobacteria</taxon>
        <taxon>Burkholderiales</taxon>
        <taxon>Sphaerotilaceae</taxon>
        <taxon>Aquincola</taxon>
    </lineage>
</organism>
<keyword evidence="8" id="KW-0282">Flagellum</keyword>
<dbReference type="Proteomes" id="UP001056201">
    <property type="component" value="Chromosome 1"/>
</dbReference>
<evidence type="ECO:0000256" key="3">
    <source>
        <dbReference type="ARBA" id="ARBA00022475"/>
    </source>
</evidence>
<dbReference type="Pfam" id="PF00771">
    <property type="entry name" value="FHIPEP"/>
    <property type="match status" value="1"/>
</dbReference>
<feature type="transmembrane region" description="Helical" evidence="7">
    <location>
        <begin position="209"/>
        <end position="229"/>
    </location>
</feature>
<feature type="transmembrane region" description="Helical" evidence="7">
    <location>
        <begin position="21"/>
        <end position="40"/>
    </location>
</feature>
<keyword evidence="4 7" id="KW-0812">Transmembrane</keyword>
<keyword evidence="7" id="KW-0653">Protein transport</keyword>
<comment type="subcellular location">
    <subcellularLocation>
        <location evidence="1 7">Cell membrane</location>
        <topology evidence="1 7">Multi-pass membrane protein</topology>
    </subcellularLocation>
</comment>
<protein>
    <recommendedName>
        <fullName evidence="7">Flagellar biosynthesis protein FlhA</fullName>
    </recommendedName>
</protein>
<keyword evidence="3 7" id="KW-1003">Cell membrane</keyword>
<evidence type="ECO:0000256" key="5">
    <source>
        <dbReference type="ARBA" id="ARBA00022989"/>
    </source>
</evidence>
<keyword evidence="7" id="KW-1006">Bacterial flagellum protein export</keyword>
<evidence type="ECO:0000313" key="9">
    <source>
        <dbReference type="Proteomes" id="UP001056201"/>
    </source>
</evidence>
<dbReference type="Gene3D" id="1.10.8.540">
    <property type="entry name" value="FHIPEP family, domain 3"/>
    <property type="match status" value="1"/>
</dbReference>
<dbReference type="InterPro" id="IPR042194">
    <property type="entry name" value="FHIPEP_1"/>
</dbReference>
<gene>
    <name evidence="7 8" type="primary">flhA</name>
    <name evidence="8" type="ORF">MW290_05210</name>
</gene>
<dbReference type="EMBL" id="CP097635">
    <property type="protein sequence ID" value="URI07982.1"/>
    <property type="molecule type" value="Genomic_DNA"/>
</dbReference>
<dbReference type="Gene3D" id="3.40.50.12790">
    <property type="entry name" value="FHIPEP family, domain 4"/>
    <property type="match status" value="1"/>
</dbReference>
<feature type="transmembrane region" description="Helical" evidence="7">
    <location>
        <begin position="73"/>
        <end position="97"/>
    </location>
</feature>
<evidence type="ECO:0000256" key="7">
    <source>
        <dbReference type="RuleBase" id="RU364093"/>
    </source>
</evidence>
<keyword evidence="7" id="KW-1005">Bacterial flagellum biogenesis</keyword>
<accession>A0ABY4S7I9</accession>
<dbReference type="PROSITE" id="PS00994">
    <property type="entry name" value="FHIPEP"/>
    <property type="match status" value="1"/>
</dbReference>
<dbReference type="PRINTS" id="PR00949">
    <property type="entry name" value="TYPE3IMAPROT"/>
</dbReference>
<evidence type="ECO:0000256" key="2">
    <source>
        <dbReference type="ARBA" id="ARBA00008835"/>
    </source>
</evidence>
<dbReference type="InterPro" id="IPR006301">
    <property type="entry name" value="FlhA"/>
</dbReference>
<feature type="transmembrane region" description="Helical" evidence="7">
    <location>
        <begin position="285"/>
        <end position="305"/>
    </location>
</feature>
<evidence type="ECO:0000256" key="4">
    <source>
        <dbReference type="ARBA" id="ARBA00022692"/>
    </source>
</evidence>
<evidence type="ECO:0000256" key="6">
    <source>
        <dbReference type="ARBA" id="ARBA00023136"/>
    </source>
</evidence>
<proteinExistence type="inferred from homology"/>
<dbReference type="InterPro" id="IPR001712">
    <property type="entry name" value="T3SS_FHIPEP"/>
</dbReference>
<feature type="transmembrane region" description="Helical" evidence="7">
    <location>
        <begin position="117"/>
        <end position="140"/>
    </location>
</feature>
<dbReference type="Gene3D" id="3.40.30.60">
    <property type="entry name" value="FHIPEP family, domain 1"/>
    <property type="match status" value="1"/>
</dbReference>
<feature type="transmembrane region" description="Helical" evidence="7">
    <location>
        <begin position="241"/>
        <end position="264"/>
    </location>
</feature>
<reference evidence="8" key="1">
    <citation type="submission" date="2022-05" db="EMBL/GenBank/DDBJ databases">
        <title>An RpoN-dependent PEP-CTERM gene is involved in floc formation of an Aquincola tertiaricarbonis strain.</title>
        <authorList>
            <person name="Qiu D."/>
            <person name="Xia M."/>
        </authorList>
    </citation>
    <scope>NUCLEOTIDE SEQUENCE</scope>
    <source>
        <strain evidence="8">RN12</strain>
    </source>
</reference>